<evidence type="ECO:0000313" key="3">
    <source>
        <dbReference type="Proteomes" id="UP001054902"/>
    </source>
</evidence>
<feature type="transmembrane region" description="Helical" evidence="1">
    <location>
        <begin position="212"/>
        <end position="234"/>
    </location>
</feature>
<feature type="transmembrane region" description="Helical" evidence="1">
    <location>
        <begin position="246"/>
        <end position="269"/>
    </location>
</feature>
<feature type="transmembrane region" description="Helical" evidence="1">
    <location>
        <begin position="151"/>
        <end position="172"/>
    </location>
</feature>
<evidence type="ECO:0000256" key="1">
    <source>
        <dbReference type="SAM" id="Phobius"/>
    </source>
</evidence>
<feature type="transmembrane region" description="Helical" evidence="1">
    <location>
        <begin position="178"/>
        <end position="196"/>
    </location>
</feature>
<feature type="transmembrane region" description="Helical" evidence="1">
    <location>
        <begin position="112"/>
        <end position="130"/>
    </location>
</feature>
<dbReference type="InterPro" id="IPR041113">
    <property type="entry name" value="Heliorhodopsin"/>
</dbReference>
<evidence type="ECO:0000313" key="2">
    <source>
        <dbReference type="EMBL" id="GFH48250.1"/>
    </source>
</evidence>
<gene>
    <name evidence="2" type="ORF">CTEN210_04726</name>
</gene>
<protein>
    <submittedName>
        <fullName evidence="2">Uncharacterized protein</fullName>
    </submittedName>
</protein>
<dbReference type="Proteomes" id="UP001054902">
    <property type="component" value="Unassembled WGS sequence"/>
</dbReference>
<accession>A0AAD3CNC8</accession>
<proteinExistence type="predicted"/>
<feature type="transmembrane region" description="Helical" evidence="1">
    <location>
        <begin position="281"/>
        <end position="301"/>
    </location>
</feature>
<keyword evidence="1" id="KW-0812">Transmembrane</keyword>
<dbReference type="Pfam" id="PF18761">
    <property type="entry name" value="Heliorhodopsin"/>
    <property type="match status" value="1"/>
</dbReference>
<keyword evidence="3" id="KW-1185">Reference proteome</keyword>
<sequence length="304" mass="34333">MGFFGWNQELEPKEPVSPIARDDDDYDREYTVEDHHSLPTDRAGISPDKYRTVFRLNIAAAVFQAASAGAIFALTATSDSGNDLSFYTNYPAAGNGGPVTSPNAVEAFKLNVGWLNGVFLGLSALDHLLVCTCFKGVYERQLSKNYNVFRWIEYAFSASIMRIVVGILSGLTDLHMQFLNFGLTAMTMIFGLVFELENKKNRLSEHNKVRWYLYWLGFIPHFFSWTVVMGYFFYSLSTGDPPGFVYAIIFIIFALDLSFAIVLGLQWLAKCCFRPYVNGEIAFIILSFTSKNLLAWINYFGATR</sequence>
<keyword evidence="1" id="KW-0472">Membrane</keyword>
<dbReference type="NCBIfam" id="NF038020">
    <property type="entry name" value="HeR"/>
    <property type="match status" value="1"/>
</dbReference>
<dbReference type="EMBL" id="BLLK01000027">
    <property type="protein sequence ID" value="GFH48250.1"/>
    <property type="molecule type" value="Genomic_DNA"/>
</dbReference>
<reference evidence="2 3" key="1">
    <citation type="journal article" date="2021" name="Sci. Rep.">
        <title>The genome of the diatom Chaetoceros tenuissimus carries an ancient integrated fragment of an extant virus.</title>
        <authorList>
            <person name="Hongo Y."/>
            <person name="Kimura K."/>
            <person name="Takaki Y."/>
            <person name="Yoshida Y."/>
            <person name="Baba S."/>
            <person name="Kobayashi G."/>
            <person name="Nagasaki K."/>
            <person name="Hano T."/>
            <person name="Tomaru Y."/>
        </authorList>
    </citation>
    <scope>NUCLEOTIDE SEQUENCE [LARGE SCALE GENOMIC DNA]</scope>
    <source>
        <strain evidence="2 3">NIES-3715</strain>
    </source>
</reference>
<dbReference type="AlphaFoldDB" id="A0AAD3CNC8"/>
<feature type="transmembrane region" description="Helical" evidence="1">
    <location>
        <begin position="56"/>
        <end position="76"/>
    </location>
</feature>
<keyword evidence="1" id="KW-1133">Transmembrane helix</keyword>
<name>A0AAD3CNC8_9STRA</name>
<organism evidence="2 3">
    <name type="scientific">Chaetoceros tenuissimus</name>
    <dbReference type="NCBI Taxonomy" id="426638"/>
    <lineage>
        <taxon>Eukaryota</taxon>
        <taxon>Sar</taxon>
        <taxon>Stramenopiles</taxon>
        <taxon>Ochrophyta</taxon>
        <taxon>Bacillariophyta</taxon>
        <taxon>Coscinodiscophyceae</taxon>
        <taxon>Chaetocerotophycidae</taxon>
        <taxon>Chaetocerotales</taxon>
        <taxon>Chaetocerotaceae</taxon>
        <taxon>Chaetoceros</taxon>
    </lineage>
</organism>
<comment type="caution">
    <text evidence="2">The sequence shown here is derived from an EMBL/GenBank/DDBJ whole genome shotgun (WGS) entry which is preliminary data.</text>
</comment>